<keyword evidence="11" id="KW-0175">Coiled coil</keyword>
<comment type="subunit">
    <text evidence="10">F-type ATPases have 2 components, CF(1) - the catalytic core - and CF(0) - the membrane proton channel. CF(1) has five subunits: alpha(3), beta(3), gamma(1), delta(1), epsilon(1). CF(0) has three main subunits: a, b and c.</text>
</comment>
<evidence type="ECO:0000256" key="7">
    <source>
        <dbReference type="ARBA" id="ARBA00023136"/>
    </source>
</evidence>
<dbReference type="CDD" id="cd12151">
    <property type="entry name" value="F1-ATPase_gamma"/>
    <property type="match status" value="1"/>
</dbReference>
<comment type="subcellular location">
    <subcellularLocation>
        <location evidence="10">Cell membrane</location>
        <topology evidence="10">Peripheral membrane protein</topology>
    </subcellularLocation>
    <subcellularLocation>
        <location evidence="2">Membrane</location>
        <topology evidence="2">Peripheral membrane protein</topology>
    </subcellularLocation>
</comment>
<proteinExistence type="inferred from homology"/>
<evidence type="ECO:0000256" key="3">
    <source>
        <dbReference type="ARBA" id="ARBA00007681"/>
    </source>
</evidence>
<name>A0ABT1MFX0_9BACT</name>
<keyword evidence="7 10" id="KW-0472">Membrane</keyword>
<evidence type="ECO:0000313" key="12">
    <source>
        <dbReference type="EMBL" id="MCP9611532.1"/>
    </source>
</evidence>
<dbReference type="SUPFAM" id="SSF52943">
    <property type="entry name" value="ATP synthase (F1-ATPase), gamma subunit"/>
    <property type="match status" value="1"/>
</dbReference>
<comment type="function">
    <text evidence="1 10">Produces ATP from ADP in the presence of a proton gradient across the membrane. The gamma chain is believed to be important in regulating ATPase activity and the flow of protons through the CF(0) complex.</text>
</comment>
<keyword evidence="13" id="KW-1185">Reference proteome</keyword>
<feature type="coiled-coil region" evidence="11">
    <location>
        <begin position="249"/>
        <end position="283"/>
    </location>
</feature>
<evidence type="ECO:0000256" key="1">
    <source>
        <dbReference type="ARBA" id="ARBA00003456"/>
    </source>
</evidence>
<comment type="caution">
    <text evidence="12">The sequence shown here is derived from an EMBL/GenBank/DDBJ whole genome shotgun (WGS) entry which is preliminary data.</text>
</comment>
<dbReference type="RefSeq" id="WP_255026373.1">
    <property type="nucleotide sequence ID" value="NZ_JANDHW010000004.1"/>
</dbReference>
<evidence type="ECO:0000256" key="4">
    <source>
        <dbReference type="ARBA" id="ARBA00022448"/>
    </source>
</evidence>
<dbReference type="PANTHER" id="PTHR11693:SF22">
    <property type="entry name" value="ATP SYNTHASE SUBUNIT GAMMA, MITOCHONDRIAL"/>
    <property type="match status" value="1"/>
</dbReference>
<dbReference type="InterPro" id="IPR035968">
    <property type="entry name" value="ATP_synth_F1_ATPase_gsu"/>
</dbReference>
<evidence type="ECO:0000256" key="8">
    <source>
        <dbReference type="ARBA" id="ARBA00023196"/>
    </source>
</evidence>
<reference evidence="12 13" key="1">
    <citation type="submission" date="2022-07" db="EMBL/GenBank/DDBJ databases">
        <title>Fecal culturing of patients with breast cancer.</title>
        <authorList>
            <person name="Teng N.M.Y."/>
            <person name="Kiu R."/>
            <person name="Evans R."/>
            <person name="Baker D.J."/>
            <person name="Zenner C."/>
            <person name="Robinson S.D."/>
            <person name="Hall L.J."/>
        </authorList>
    </citation>
    <scope>NUCLEOTIDE SEQUENCE [LARGE SCALE GENOMIC DNA]</scope>
    <source>
        <strain evidence="12 13">LH1063</strain>
    </source>
</reference>
<keyword evidence="4 10" id="KW-0813">Transport</keyword>
<organism evidence="12 13">
    <name type="scientific">Coprobacter tertius</name>
    <dbReference type="NCBI Taxonomy" id="2944915"/>
    <lineage>
        <taxon>Bacteria</taxon>
        <taxon>Pseudomonadati</taxon>
        <taxon>Bacteroidota</taxon>
        <taxon>Bacteroidia</taxon>
        <taxon>Bacteroidales</taxon>
        <taxon>Barnesiellaceae</taxon>
        <taxon>Coprobacter</taxon>
    </lineage>
</organism>
<dbReference type="Gene3D" id="1.10.287.80">
    <property type="entry name" value="ATP synthase, gamma subunit, helix hairpin domain"/>
    <property type="match status" value="2"/>
</dbReference>
<keyword evidence="8 10" id="KW-0139">CF(1)</keyword>
<keyword evidence="9 10" id="KW-0066">ATP synthesis</keyword>
<evidence type="ECO:0000256" key="10">
    <source>
        <dbReference type="HAMAP-Rule" id="MF_00815"/>
    </source>
</evidence>
<dbReference type="Pfam" id="PF00231">
    <property type="entry name" value="ATP-synt"/>
    <property type="match status" value="1"/>
</dbReference>
<protein>
    <recommendedName>
        <fullName evidence="10">ATP synthase gamma chain</fullName>
    </recommendedName>
    <alternativeName>
        <fullName evidence="10">ATP synthase F1 sector gamma subunit</fullName>
    </alternativeName>
    <alternativeName>
        <fullName evidence="10">F-ATPase gamma subunit</fullName>
    </alternativeName>
</protein>
<keyword evidence="6 10" id="KW-0406">Ion transport</keyword>
<comment type="similarity">
    <text evidence="3 10">Belongs to the ATPase gamma chain family.</text>
</comment>
<evidence type="ECO:0000313" key="13">
    <source>
        <dbReference type="Proteomes" id="UP001205603"/>
    </source>
</evidence>
<dbReference type="HAMAP" id="MF_00815">
    <property type="entry name" value="ATP_synth_gamma_bact"/>
    <property type="match status" value="1"/>
</dbReference>
<dbReference type="EMBL" id="JANDHW010000004">
    <property type="protein sequence ID" value="MCP9611532.1"/>
    <property type="molecule type" value="Genomic_DNA"/>
</dbReference>
<dbReference type="InterPro" id="IPR000131">
    <property type="entry name" value="ATP_synth_F1_gsu"/>
</dbReference>
<evidence type="ECO:0000256" key="2">
    <source>
        <dbReference type="ARBA" id="ARBA00004170"/>
    </source>
</evidence>
<keyword evidence="10" id="KW-1003">Cell membrane</keyword>
<dbReference type="PRINTS" id="PR00126">
    <property type="entry name" value="ATPASEGAMMA"/>
</dbReference>
<sequence length="292" mass="32780">MATMRELKGRIGSVNSSQKITGAMKMISSAKLRKAEQALRHVLPFRDQLQNTINNLLGADSDYQSPLTEQRPVQRVALVVFGSDEGLCGAFNVELIKKMNETIDRLVDELGYRPMFTVYPVGKKVYGFVSKMQGIELGDARYLNSKSGAEAVKRMSDELTARFLDHIYDKVVLVYDHYKSVGTQILSTRVLLPIEMNRLGTGVQGKNCGPYIYEPDSETIFKVVLPLYVRSTLQETWAESRTSEQAARIMAMQMANDNANKLLDSLQLEYNKLRQQSITAELLDILGGTVQQ</sequence>
<gene>
    <name evidence="10 12" type="primary">atpG</name>
    <name evidence="12" type="ORF">NMU02_05450</name>
</gene>
<dbReference type="NCBIfam" id="TIGR01146">
    <property type="entry name" value="ATPsyn_F1gamma"/>
    <property type="match status" value="1"/>
</dbReference>
<dbReference type="Gene3D" id="3.40.1380.10">
    <property type="match status" value="1"/>
</dbReference>
<evidence type="ECO:0000256" key="11">
    <source>
        <dbReference type="SAM" id="Coils"/>
    </source>
</evidence>
<evidence type="ECO:0000256" key="5">
    <source>
        <dbReference type="ARBA" id="ARBA00022781"/>
    </source>
</evidence>
<dbReference type="PANTHER" id="PTHR11693">
    <property type="entry name" value="ATP SYNTHASE GAMMA CHAIN"/>
    <property type="match status" value="1"/>
</dbReference>
<evidence type="ECO:0000256" key="6">
    <source>
        <dbReference type="ARBA" id="ARBA00023065"/>
    </source>
</evidence>
<dbReference type="Proteomes" id="UP001205603">
    <property type="component" value="Unassembled WGS sequence"/>
</dbReference>
<evidence type="ECO:0000256" key="9">
    <source>
        <dbReference type="ARBA" id="ARBA00023310"/>
    </source>
</evidence>
<keyword evidence="5 10" id="KW-0375">Hydrogen ion transport</keyword>
<accession>A0ABT1MFX0</accession>